<accession>A0ABY6DDY5</accession>
<organism evidence="1 2">
    <name type="scientific">Roseovarius pelagicus</name>
    <dbReference type="NCBI Taxonomy" id="2980108"/>
    <lineage>
        <taxon>Bacteria</taxon>
        <taxon>Pseudomonadati</taxon>
        <taxon>Pseudomonadota</taxon>
        <taxon>Alphaproteobacteria</taxon>
        <taxon>Rhodobacterales</taxon>
        <taxon>Roseobacteraceae</taxon>
        <taxon>Roseovarius</taxon>
    </lineage>
</organism>
<dbReference type="Gene3D" id="3.40.50.300">
    <property type="entry name" value="P-loop containing nucleotide triphosphate hydrolases"/>
    <property type="match status" value="1"/>
</dbReference>
<protein>
    <submittedName>
        <fullName evidence="1">DUF2478 domain-containing protein</fullName>
    </submittedName>
</protein>
<gene>
    <name evidence="1" type="ORF">N7U68_06300</name>
</gene>
<dbReference type="InterPro" id="IPR018912">
    <property type="entry name" value="DUF2478"/>
</dbReference>
<evidence type="ECO:0000313" key="2">
    <source>
        <dbReference type="Proteomes" id="UP001064087"/>
    </source>
</evidence>
<dbReference type="RefSeq" id="WP_263048592.1">
    <property type="nucleotide sequence ID" value="NZ_CP106738.1"/>
</dbReference>
<sequence length="173" mass="18337">MKIAYVTTTDKGATDRLLTTAANAAIERGHTVAGVVQSNTPRPKTHRCDMDVQVLPKGPIIRISQDLGPEASGCALDPAALEQAVVEVHKTLVDGADLLIVNKFGKHEAAGRGFRPLIAEALSQDVPVLVGLNPLNRAEFEAFAEGVAQELSATTETLAQWIDTTCLAAEKVD</sequence>
<keyword evidence="2" id="KW-1185">Reference proteome</keyword>
<dbReference type="Proteomes" id="UP001064087">
    <property type="component" value="Chromosome"/>
</dbReference>
<dbReference type="InterPro" id="IPR027417">
    <property type="entry name" value="P-loop_NTPase"/>
</dbReference>
<evidence type="ECO:0000313" key="1">
    <source>
        <dbReference type="EMBL" id="UXX84259.1"/>
    </source>
</evidence>
<name>A0ABY6DDY5_9RHOB</name>
<dbReference type="EMBL" id="CP106738">
    <property type="protein sequence ID" value="UXX84259.1"/>
    <property type="molecule type" value="Genomic_DNA"/>
</dbReference>
<reference evidence="1" key="1">
    <citation type="submission" date="2022-10" db="EMBL/GenBank/DDBJ databases">
        <title>Roseovarius pelagicus sp. nov., isolated from Arctic seawater.</title>
        <authorList>
            <person name="Hong Y.W."/>
            <person name="Hwang C.Y."/>
        </authorList>
    </citation>
    <scope>NUCLEOTIDE SEQUENCE</scope>
    <source>
        <strain evidence="1">HL-MP18</strain>
    </source>
</reference>
<proteinExistence type="predicted"/>
<dbReference type="Pfam" id="PF10649">
    <property type="entry name" value="DUF2478"/>
    <property type="match status" value="1"/>
</dbReference>